<protein>
    <submittedName>
        <fullName evidence="2">Uncharacterized protein</fullName>
    </submittedName>
</protein>
<accession>A0A5C6MCB0</accession>
<keyword evidence="3" id="KW-1185">Reference proteome</keyword>
<reference evidence="2 3" key="1">
    <citation type="submission" date="2019-08" db="EMBL/GenBank/DDBJ databases">
        <title>100 year-old enigma solved: identification of Planctomyces bekefii, the type genus and species of the phylum Planctomycetes.</title>
        <authorList>
            <person name="Svetlana D.N."/>
            <person name="Overmann J."/>
        </authorList>
    </citation>
    <scope>NUCLEOTIDE SEQUENCE [LARGE SCALE GENOMIC DNA]</scope>
    <source>
        <strain evidence="2">Phe10_nw2017</strain>
    </source>
</reference>
<evidence type="ECO:0000313" key="3">
    <source>
        <dbReference type="Proteomes" id="UP000321083"/>
    </source>
</evidence>
<sequence length="361" mass="39457">MSDEQYVHREDDVQLAKILRESGPWLQRNGTTLIYAAAAVLAASAVYVYISRQPPATAAQSALLLTANTPEQYSDAADNAVGTPIGNYARLREAELTLQNALSSLFTNRKVGLEELKKAEETFKRIEESQDISSDIRLRLLVGMARLAEARCDGQDATVKAAVAAWEQVSKSFPDEKTFAELAKTRIQKLEQQTTKDFYAWFQKQDPKPGEETGLPQDGPGNVPPVPQFPGINPLENLLSPGTAPATGETPATPQEPKAEEPKAEEPKAEEPKAEEPKAEEPKAEEPKAEEPKAEEPKAEEPKPEEPKPEEPKAEEPKAEEPKPEEPKAEEPKAEEPKAEEPKAEEPKADAASAPSEKTGE</sequence>
<feature type="region of interest" description="Disordered" evidence="1">
    <location>
        <begin position="205"/>
        <end position="361"/>
    </location>
</feature>
<dbReference type="EMBL" id="SRHE01000013">
    <property type="protein sequence ID" value="TWW12421.1"/>
    <property type="molecule type" value="Genomic_DNA"/>
</dbReference>
<evidence type="ECO:0000256" key="1">
    <source>
        <dbReference type="SAM" id="MobiDB-lite"/>
    </source>
</evidence>
<evidence type="ECO:0000313" key="2">
    <source>
        <dbReference type="EMBL" id="TWW12421.1"/>
    </source>
</evidence>
<reference evidence="2 3" key="2">
    <citation type="submission" date="2019-08" db="EMBL/GenBank/DDBJ databases">
        <authorList>
            <person name="Henke P."/>
        </authorList>
    </citation>
    <scope>NUCLEOTIDE SEQUENCE [LARGE SCALE GENOMIC DNA]</scope>
    <source>
        <strain evidence="2">Phe10_nw2017</strain>
    </source>
</reference>
<gene>
    <name evidence="2" type="ORF">E3A20_01550</name>
</gene>
<name>A0A5C6MCB0_9PLAN</name>
<dbReference type="AlphaFoldDB" id="A0A5C6MCB0"/>
<comment type="caution">
    <text evidence="2">The sequence shown here is derived from an EMBL/GenBank/DDBJ whole genome shotgun (WGS) entry which is preliminary data.</text>
</comment>
<feature type="compositionally biased region" description="Basic and acidic residues" evidence="1">
    <location>
        <begin position="257"/>
        <end position="349"/>
    </location>
</feature>
<feature type="compositionally biased region" description="Low complexity" evidence="1">
    <location>
        <begin position="241"/>
        <end position="256"/>
    </location>
</feature>
<dbReference type="Proteomes" id="UP000321083">
    <property type="component" value="Unassembled WGS sequence"/>
</dbReference>
<organism evidence="2 3">
    <name type="scientific">Planctomyces bekefii</name>
    <dbReference type="NCBI Taxonomy" id="1653850"/>
    <lineage>
        <taxon>Bacteria</taxon>
        <taxon>Pseudomonadati</taxon>
        <taxon>Planctomycetota</taxon>
        <taxon>Planctomycetia</taxon>
        <taxon>Planctomycetales</taxon>
        <taxon>Planctomycetaceae</taxon>
        <taxon>Planctomyces</taxon>
    </lineage>
</organism>
<proteinExistence type="predicted"/>